<dbReference type="SUPFAM" id="SSF53448">
    <property type="entry name" value="Nucleotide-diphospho-sugar transferases"/>
    <property type="match status" value="1"/>
</dbReference>
<dbReference type="SUPFAM" id="SSF52540">
    <property type="entry name" value="P-loop containing nucleoside triphosphate hydrolases"/>
    <property type="match status" value="1"/>
</dbReference>
<proteinExistence type="predicted"/>
<evidence type="ECO:0000313" key="1">
    <source>
        <dbReference type="EMBL" id="KEP68343.1"/>
    </source>
</evidence>
<dbReference type="RefSeq" id="WP_038068825.1">
    <property type="nucleotide sequence ID" value="NZ_JHEH01000036.1"/>
</dbReference>
<gene>
    <name evidence="1" type="ORF">DL1_12405</name>
</gene>
<sequence length="1154" mass="124850">MPDMRKIAPQAILVAGYYRSGTSALCGALADLGVQITSDAQANEANPKGFFESTELIKFDIRVLDTMNSYWSDLSDLPEGWIDRADIQLQRDVLAEMLTRQFKDAPLVAVKHPHLCRLLPLYRQAIADIGYEAKVIHTHRSPYAMATSQATKNNMTRAHAVALWSSYITSAERLARDVPRGWVQYHDLLHDADTTVRKTLGDLGIETPGSAGVGFITKSLNRSEKADPEGLFQPLAQLVADIETAIHDQAEATIWDDLRRRSADIAGFVDELGRSGNRSAPGVGQGMQVRAPGGRAINLAGATKAHPVRPSERGDVSERARVSALLERMAREGGPVPGVSVMIACPHGTTQAQMKDTLESIAQNWHQPAVKLAYCVAPAFDLSQLGLTMDYRFETDVAMITALFEAMSTAKTDYVAILNAGDMLEPDAIARFTLRAAASRADMLYCDEIAPSQSGPWIRAKPAMSMSRLLESCFVGDWVWYRRAAVAALGGFRPQGYPGAEEQDMQIRLTAAGKTVETLPEALFVRGENTRRDSVPLEQATQSAQAAIAAHLETRGIAASVRQGSMPGLFVVEQPGARDPAVTVGVLCKPQVTPDVAQGMVNRLLPHHDGQASRIVFIRHAEMTEAMTRFLDQIDAEVTPSHPSITVVSTEPCLGALIARLQRVAPANHVALVDPVSAPSTNDLLARLVALLDTEETAGVIAPLAFFRDGERSARLHGPLLFGASDRIGAGYEAAAPGPGGWLATTQPVDALDGAVVLVRRDALFDQGADNWVTLCASLYHAERALGAFWTPHMQVEIPDPGTTPDHALEAARAQQYRGAHHHPAMTVSGSPLMLEGRYGLVDSDGAVLVSSTDLGDDAKAISWARFMRAQAQVQAAIVGEPLDAPSVLRAKAQGRRWVRINPRSVLTDPANACEIRADLTYWSVLPGTEMRPVVLAADHCVASSRALAARLRGMGARNVSVQPPRLTRDVWTAFKPSYAKTRPAIVWVEETGIDVPWIDQLIAQTGDVVSWTVATRSRRDFAGTVARRPIPAFEEDWARMFAEIGASILVRPTPGANWCDDHIVRIALAAGCRAIVGKEPELGSDIAPLIDKTLSSDGLTRWVKTIEAAARDTPEDAVRRTLLDLPDLWIENAAVEQSWLAPSEMSAGAHDAA</sequence>
<dbReference type="Gene3D" id="3.90.550.10">
    <property type="entry name" value="Spore Coat Polysaccharide Biosynthesis Protein SpsA, Chain A"/>
    <property type="match status" value="1"/>
</dbReference>
<dbReference type="STRING" id="1185766.SAMN05216224_11630"/>
<keyword evidence="2" id="KW-1185">Reference proteome</keyword>
<reference evidence="1 2" key="1">
    <citation type="submission" date="2014-03" db="EMBL/GenBank/DDBJ databases">
        <title>The draft genome sequence of Thioclava dalianensis DLFJ1-1.</title>
        <authorList>
            <person name="Lai Q."/>
            <person name="Shao Z."/>
        </authorList>
    </citation>
    <scope>NUCLEOTIDE SEQUENCE [LARGE SCALE GENOMIC DNA]</scope>
    <source>
        <strain evidence="1 2">DLFJ1-1</strain>
    </source>
</reference>
<accession>A0A074TH50</accession>
<dbReference type="InterPro" id="IPR027417">
    <property type="entry name" value="P-loop_NTPase"/>
</dbReference>
<comment type="caution">
    <text evidence="1">The sequence shown here is derived from an EMBL/GenBank/DDBJ whole genome shotgun (WGS) entry which is preliminary data.</text>
</comment>
<organism evidence="1 2">
    <name type="scientific">Thioclava dalianensis</name>
    <dbReference type="NCBI Taxonomy" id="1185766"/>
    <lineage>
        <taxon>Bacteria</taxon>
        <taxon>Pseudomonadati</taxon>
        <taxon>Pseudomonadota</taxon>
        <taxon>Alphaproteobacteria</taxon>
        <taxon>Rhodobacterales</taxon>
        <taxon>Paracoccaceae</taxon>
        <taxon>Thioclava</taxon>
    </lineage>
</organism>
<name>A0A074TH50_9RHOB</name>
<dbReference type="Gene3D" id="3.40.50.300">
    <property type="entry name" value="P-loop containing nucleotide triphosphate hydrolases"/>
    <property type="match status" value="1"/>
</dbReference>
<dbReference type="eggNOG" id="COG1215">
    <property type="taxonomic scope" value="Bacteria"/>
</dbReference>
<dbReference type="AlphaFoldDB" id="A0A074TH50"/>
<dbReference type="EMBL" id="JHEH01000036">
    <property type="protein sequence ID" value="KEP68343.1"/>
    <property type="molecule type" value="Genomic_DNA"/>
</dbReference>
<dbReference type="Proteomes" id="UP000027725">
    <property type="component" value="Unassembled WGS sequence"/>
</dbReference>
<evidence type="ECO:0000313" key="2">
    <source>
        <dbReference type="Proteomes" id="UP000027725"/>
    </source>
</evidence>
<protein>
    <submittedName>
        <fullName evidence="1">Uncharacterized protein</fullName>
    </submittedName>
</protein>
<dbReference type="InterPro" id="IPR029044">
    <property type="entry name" value="Nucleotide-diphossugar_trans"/>
</dbReference>
<dbReference type="eggNOG" id="COG3551">
    <property type="taxonomic scope" value="Bacteria"/>
</dbReference>